<feature type="compositionally biased region" description="Polar residues" evidence="1">
    <location>
        <begin position="541"/>
        <end position="550"/>
    </location>
</feature>
<feature type="compositionally biased region" description="Low complexity" evidence="1">
    <location>
        <begin position="169"/>
        <end position="179"/>
    </location>
</feature>
<accession>A0A9P5KYP0</accession>
<dbReference type="Proteomes" id="UP000701341">
    <property type="component" value="Unassembled WGS sequence"/>
</dbReference>
<feature type="compositionally biased region" description="Basic and acidic residues" evidence="1">
    <location>
        <begin position="482"/>
        <end position="503"/>
    </location>
</feature>
<feature type="compositionally biased region" description="Basic residues" evidence="1">
    <location>
        <begin position="683"/>
        <end position="693"/>
    </location>
</feature>
<protein>
    <submittedName>
        <fullName evidence="2">Uncharacterized protein</fullName>
    </submittedName>
</protein>
<feature type="region of interest" description="Disordered" evidence="1">
    <location>
        <begin position="327"/>
        <end position="706"/>
    </location>
</feature>
<evidence type="ECO:0000313" key="3">
    <source>
        <dbReference type="Proteomes" id="UP000701341"/>
    </source>
</evidence>
<keyword evidence="3" id="KW-1185">Reference proteome</keyword>
<feature type="compositionally biased region" description="Basic and acidic residues" evidence="1">
    <location>
        <begin position="180"/>
        <end position="190"/>
    </location>
</feature>
<name>A0A9P5KYP0_PENCR</name>
<feature type="compositionally biased region" description="Basic and acidic residues" evidence="1">
    <location>
        <begin position="621"/>
        <end position="639"/>
    </location>
</feature>
<sequence length="832" mass="93251">MVNIYGELPRSIPKRVKAQNCSAALVSFFREHTVLQSLKDKAQSSYLYAWMRERWNMGVAMNLPTLQSSLLDDYRVVERERRKKRLISNDYPIPLFRDRDFGRSVDPWEKRARVVQRMNSAINSAQSTPYHHYSVLEEKVDEHALQELFWNFSRHIDVMVTGSCSSPTSTRRSLNSSGSSRERVSQRYEDAPDASRASGGASIFGRFPTDHEETSVPLAIPETGTKVPSRRPAGFDDYEAIVFQKLREFTYKKKGRLGGNEVIHSSVAEDQVCWPRTPEEEKSIQIRDERRRAEMLERREYQQETSQDPSVHPTTLSYWLAPSWDKRTAPPEGSHWERSDKDLADQEAMDQLKKDLGITRKRVEDPFREAVKRTAADFRKEIEKRREEQRQEEHESSTSQRGSADRPRKIRGGEGDDDRTQPSGLRKRIKSSNPPASAGSEGSGTALTKPDTSKKSVAPVAPAPKKPVAKETESDASPKGSGDPKKPPARPDAESKKSDRPEKVSVPTVLKEPSTKPIGSGTKSRGPDTASRGPGVVSKVTDISTKTSDPAASVFEPAAGANELVAASKEAHTPKGSLVPSAPDPKEPPTKSRGVNIPPREVDMGKKSSVDGGNPTAGIAEKNRDFRTPARKRSERDHVTPMPSSDDPSSSDVNKPHRPADFEERLYPHPDSARETASASPRKLPKAVKRSRLLTRSPEQESKHAKRRAMRLDYYDLYYRFHLATGAASYRFEPTERQALEAEVLRREETLEGFGVARTVPTSDEQKQEEALSMTAEMSTRHLVMHLEYIQNGSRAYNDFQQRALNLQIAGRPEAKDYIGLDSETDSDEGNA</sequence>
<dbReference type="AlphaFoldDB" id="A0A9P5KYP0"/>
<organism evidence="2 3">
    <name type="scientific">Penicillium crustosum</name>
    <name type="common">Blue mold fungus</name>
    <dbReference type="NCBI Taxonomy" id="36656"/>
    <lineage>
        <taxon>Eukaryota</taxon>
        <taxon>Fungi</taxon>
        <taxon>Dikarya</taxon>
        <taxon>Ascomycota</taxon>
        <taxon>Pezizomycotina</taxon>
        <taxon>Eurotiomycetes</taxon>
        <taxon>Eurotiomycetidae</taxon>
        <taxon>Eurotiales</taxon>
        <taxon>Aspergillaceae</taxon>
        <taxon>Penicillium</taxon>
    </lineage>
</organism>
<evidence type="ECO:0000313" key="2">
    <source>
        <dbReference type="EMBL" id="KAF7517162.1"/>
    </source>
</evidence>
<evidence type="ECO:0000256" key="1">
    <source>
        <dbReference type="SAM" id="MobiDB-lite"/>
    </source>
</evidence>
<reference evidence="2" key="1">
    <citation type="submission" date="2020-02" db="EMBL/GenBank/DDBJ databases">
        <authorList>
            <person name="Lichtner F.J."/>
        </authorList>
    </citation>
    <scope>NUCLEOTIDE SEQUENCE</scope>
    <source>
        <strain evidence="2">G10</strain>
    </source>
</reference>
<dbReference type="EMBL" id="JAAOZQ010000121">
    <property type="protein sequence ID" value="KAF7517162.1"/>
    <property type="molecule type" value="Genomic_DNA"/>
</dbReference>
<feature type="compositionally biased region" description="Basic and acidic residues" evidence="1">
    <location>
        <begin position="600"/>
        <end position="609"/>
    </location>
</feature>
<comment type="caution">
    <text evidence="2">The sequence shown here is derived from an EMBL/GenBank/DDBJ whole genome shotgun (WGS) entry which is preliminary data.</text>
</comment>
<feature type="compositionally biased region" description="Basic and acidic residues" evidence="1">
    <location>
        <begin position="403"/>
        <end position="420"/>
    </location>
</feature>
<gene>
    <name evidence="2" type="ORF">PCG10_001564</name>
</gene>
<proteinExistence type="predicted"/>
<feature type="compositionally biased region" description="Basic and acidic residues" evidence="1">
    <location>
        <begin position="327"/>
        <end position="396"/>
    </location>
</feature>
<feature type="region of interest" description="Disordered" evidence="1">
    <location>
        <begin position="163"/>
        <end position="231"/>
    </location>
</feature>
<feature type="compositionally biased region" description="Basic and acidic residues" evidence="1">
    <location>
        <begin position="654"/>
        <end position="674"/>
    </location>
</feature>
<feature type="compositionally biased region" description="Low complexity" evidence="1">
    <location>
        <begin position="641"/>
        <end position="652"/>
    </location>
</feature>